<sequence length="154" mass="18012">MKIQIDGDQHLAQEVLQQIQLWDNAIISTKINELLNQCSKDISMFDVSCQLNGIDEYKNEWQKFSPYFSEGMKISRRNVKLYASEELAILHCHSKVENVAMKDKGMMPWCRTTLCLQKQNNQWRVVHQHISMPIDMLTGKAVFLKDEPKLRMVI</sequence>
<dbReference type="SUPFAM" id="SSF54427">
    <property type="entry name" value="NTF2-like"/>
    <property type="match status" value="1"/>
</dbReference>
<evidence type="ECO:0000313" key="2">
    <source>
        <dbReference type="EMBL" id="QIO06777.1"/>
    </source>
</evidence>
<dbReference type="Gene3D" id="3.10.450.50">
    <property type="match status" value="1"/>
</dbReference>
<name>A0A6G8RXZ7_9GAMM</name>
<reference evidence="2 3" key="1">
    <citation type="submission" date="2020-03" db="EMBL/GenBank/DDBJ databases">
        <authorList>
            <person name="Zhu W."/>
        </authorList>
    </citation>
    <scope>NUCLEOTIDE SEQUENCE [LARGE SCALE GENOMIC DNA]</scope>
    <source>
        <strain evidence="2 3">323-1</strain>
    </source>
</reference>
<dbReference type="InterPro" id="IPR037401">
    <property type="entry name" value="SnoaL-like"/>
</dbReference>
<protein>
    <submittedName>
        <fullName evidence="2">Nuclear transport factor 2 family protein</fullName>
    </submittedName>
</protein>
<dbReference type="RefSeq" id="WP_166012035.1">
    <property type="nucleotide sequence ID" value="NZ_CP049801.1"/>
</dbReference>
<evidence type="ECO:0000259" key="1">
    <source>
        <dbReference type="Pfam" id="PF13474"/>
    </source>
</evidence>
<dbReference type="InterPro" id="IPR032710">
    <property type="entry name" value="NTF2-like_dom_sf"/>
</dbReference>
<keyword evidence="3" id="KW-1185">Reference proteome</keyword>
<dbReference type="Proteomes" id="UP000502297">
    <property type="component" value="Chromosome"/>
</dbReference>
<organism evidence="2 3">
    <name type="scientific">Acinetobacter shaoyimingii</name>
    <dbReference type="NCBI Taxonomy" id="2715164"/>
    <lineage>
        <taxon>Bacteria</taxon>
        <taxon>Pseudomonadati</taxon>
        <taxon>Pseudomonadota</taxon>
        <taxon>Gammaproteobacteria</taxon>
        <taxon>Moraxellales</taxon>
        <taxon>Moraxellaceae</taxon>
        <taxon>Acinetobacter</taxon>
    </lineage>
</organism>
<evidence type="ECO:0000313" key="3">
    <source>
        <dbReference type="Proteomes" id="UP000502297"/>
    </source>
</evidence>
<dbReference type="KEGG" id="asha:G8E00_12905"/>
<accession>A0A6G8RXZ7</accession>
<feature type="domain" description="SnoaL-like" evidence="1">
    <location>
        <begin position="15"/>
        <end position="134"/>
    </location>
</feature>
<dbReference type="Pfam" id="PF13474">
    <property type="entry name" value="SnoaL_3"/>
    <property type="match status" value="1"/>
</dbReference>
<gene>
    <name evidence="2" type="ORF">G8E00_12905</name>
</gene>
<dbReference type="EMBL" id="CP049801">
    <property type="protein sequence ID" value="QIO06777.1"/>
    <property type="molecule type" value="Genomic_DNA"/>
</dbReference>
<dbReference type="AlphaFoldDB" id="A0A6G8RXZ7"/>
<proteinExistence type="predicted"/>